<evidence type="ECO:0000256" key="2">
    <source>
        <dbReference type="ARBA" id="ARBA00023273"/>
    </source>
</evidence>
<dbReference type="EnsemblProtists" id="EKX45576">
    <property type="protein sequence ID" value="EKX45576"/>
    <property type="gene ID" value="GUITHDRAFT_108449"/>
</dbReference>
<accession>L1JAL9</accession>
<evidence type="ECO:0000313" key="4">
    <source>
        <dbReference type="EnsemblProtists" id="EKX45576"/>
    </source>
</evidence>
<dbReference type="EMBL" id="JH992998">
    <property type="protein sequence ID" value="EKX45576.1"/>
    <property type="molecule type" value="Genomic_DNA"/>
</dbReference>
<reference evidence="5" key="2">
    <citation type="submission" date="2012-11" db="EMBL/GenBank/DDBJ databases">
        <authorList>
            <person name="Kuo A."/>
            <person name="Curtis B.A."/>
            <person name="Tanifuji G."/>
            <person name="Burki F."/>
            <person name="Gruber A."/>
            <person name="Irimia M."/>
            <person name="Maruyama S."/>
            <person name="Arias M.C."/>
            <person name="Ball S.G."/>
            <person name="Gile G.H."/>
            <person name="Hirakawa Y."/>
            <person name="Hopkins J.F."/>
            <person name="Rensing S.A."/>
            <person name="Schmutz J."/>
            <person name="Symeonidi A."/>
            <person name="Elias M."/>
            <person name="Eveleigh R.J."/>
            <person name="Herman E.K."/>
            <person name="Klute M.J."/>
            <person name="Nakayama T."/>
            <person name="Obornik M."/>
            <person name="Reyes-Prieto A."/>
            <person name="Armbrust E.V."/>
            <person name="Aves S.J."/>
            <person name="Beiko R.G."/>
            <person name="Coutinho P."/>
            <person name="Dacks J.B."/>
            <person name="Durnford D.G."/>
            <person name="Fast N.M."/>
            <person name="Green B.R."/>
            <person name="Grisdale C."/>
            <person name="Hempe F."/>
            <person name="Henrissat B."/>
            <person name="Hoppner M.P."/>
            <person name="Ishida K.-I."/>
            <person name="Kim E."/>
            <person name="Koreny L."/>
            <person name="Kroth P.G."/>
            <person name="Liu Y."/>
            <person name="Malik S.-B."/>
            <person name="Maier U.G."/>
            <person name="McRose D."/>
            <person name="Mock T."/>
            <person name="Neilson J.A."/>
            <person name="Onodera N.T."/>
            <person name="Poole A.M."/>
            <person name="Pritham E.J."/>
            <person name="Richards T.A."/>
            <person name="Rocap G."/>
            <person name="Roy S.W."/>
            <person name="Sarai C."/>
            <person name="Schaack S."/>
            <person name="Shirato S."/>
            <person name="Slamovits C.H."/>
            <person name="Spencer D.F."/>
            <person name="Suzuki S."/>
            <person name="Worden A.Z."/>
            <person name="Zauner S."/>
            <person name="Barry K."/>
            <person name="Bell C."/>
            <person name="Bharti A.K."/>
            <person name="Crow J.A."/>
            <person name="Grimwood J."/>
            <person name="Kramer R."/>
            <person name="Lindquist E."/>
            <person name="Lucas S."/>
            <person name="Salamov A."/>
            <person name="McFadden G.I."/>
            <person name="Lane C.E."/>
            <person name="Keeling P.J."/>
            <person name="Gray M.W."/>
            <person name="Grigoriev I.V."/>
            <person name="Archibald J.M."/>
        </authorList>
    </citation>
    <scope>NUCLEOTIDE SEQUENCE</scope>
    <source>
        <strain evidence="5">CCMP2712</strain>
    </source>
</reference>
<dbReference type="KEGG" id="gtt:GUITHDRAFT_108449"/>
<evidence type="ECO:0000256" key="1">
    <source>
        <dbReference type="ARBA" id="ARBA00004316"/>
    </source>
</evidence>
<reference evidence="3 5" key="1">
    <citation type="journal article" date="2012" name="Nature">
        <title>Algal genomes reveal evolutionary mosaicism and the fate of nucleomorphs.</title>
        <authorList>
            <consortium name="DOE Joint Genome Institute"/>
            <person name="Curtis B.A."/>
            <person name="Tanifuji G."/>
            <person name="Burki F."/>
            <person name="Gruber A."/>
            <person name="Irimia M."/>
            <person name="Maruyama S."/>
            <person name="Arias M.C."/>
            <person name="Ball S.G."/>
            <person name="Gile G.H."/>
            <person name="Hirakawa Y."/>
            <person name="Hopkins J.F."/>
            <person name="Kuo A."/>
            <person name="Rensing S.A."/>
            <person name="Schmutz J."/>
            <person name="Symeonidi A."/>
            <person name="Elias M."/>
            <person name="Eveleigh R.J."/>
            <person name="Herman E.K."/>
            <person name="Klute M.J."/>
            <person name="Nakayama T."/>
            <person name="Obornik M."/>
            <person name="Reyes-Prieto A."/>
            <person name="Armbrust E.V."/>
            <person name="Aves S.J."/>
            <person name="Beiko R.G."/>
            <person name="Coutinho P."/>
            <person name="Dacks J.B."/>
            <person name="Durnford D.G."/>
            <person name="Fast N.M."/>
            <person name="Green B.R."/>
            <person name="Grisdale C.J."/>
            <person name="Hempel F."/>
            <person name="Henrissat B."/>
            <person name="Hoppner M.P."/>
            <person name="Ishida K."/>
            <person name="Kim E."/>
            <person name="Koreny L."/>
            <person name="Kroth P.G."/>
            <person name="Liu Y."/>
            <person name="Malik S.B."/>
            <person name="Maier U.G."/>
            <person name="McRose D."/>
            <person name="Mock T."/>
            <person name="Neilson J.A."/>
            <person name="Onodera N.T."/>
            <person name="Poole A.M."/>
            <person name="Pritham E.J."/>
            <person name="Richards T.A."/>
            <person name="Rocap G."/>
            <person name="Roy S.W."/>
            <person name="Sarai C."/>
            <person name="Schaack S."/>
            <person name="Shirato S."/>
            <person name="Slamovits C.H."/>
            <person name="Spencer D.F."/>
            <person name="Suzuki S."/>
            <person name="Worden A.Z."/>
            <person name="Zauner S."/>
            <person name="Barry K."/>
            <person name="Bell C."/>
            <person name="Bharti A.K."/>
            <person name="Crow J.A."/>
            <person name="Grimwood J."/>
            <person name="Kramer R."/>
            <person name="Lindquist E."/>
            <person name="Lucas S."/>
            <person name="Salamov A."/>
            <person name="McFadden G.I."/>
            <person name="Lane C.E."/>
            <person name="Keeling P.J."/>
            <person name="Gray M.W."/>
            <person name="Grigoriev I.V."/>
            <person name="Archibald J.M."/>
        </authorList>
    </citation>
    <scope>NUCLEOTIDE SEQUENCE</scope>
    <source>
        <strain evidence="3 5">CCMP2712</strain>
    </source>
</reference>
<keyword evidence="5" id="KW-1185">Reference proteome</keyword>
<comment type="subcellular location">
    <subcellularLocation>
        <location evidence="1">Cell projection</location>
    </subcellularLocation>
</comment>
<evidence type="ECO:0000313" key="5">
    <source>
        <dbReference type="Proteomes" id="UP000011087"/>
    </source>
</evidence>
<dbReference type="GeneID" id="17302343"/>
<dbReference type="PaxDb" id="55529-EKX45576"/>
<protein>
    <submittedName>
        <fullName evidence="3 4">Uncharacterized protein</fullName>
    </submittedName>
</protein>
<reference evidence="4" key="3">
    <citation type="submission" date="2016-03" db="UniProtKB">
        <authorList>
            <consortium name="EnsemblProtists"/>
        </authorList>
    </citation>
    <scope>IDENTIFICATION</scope>
</reference>
<dbReference type="GO" id="GO:0042995">
    <property type="term" value="C:cell projection"/>
    <property type="evidence" value="ECO:0007669"/>
    <property type="project" value="UniProtKB-SubCell"/>
</dbReference>
<sequence>MNASPTSRAKSKNPPQWRLAAAERARRGFVNHHVDTRNLDGYLQDLQDDESDDEKLSKAFHLTRTEQPQEARELAEEALKDNPASASAVFVSAAECESRQDWAEAARFFLLGLSHNSADTSMEHGFQTNVDMLRSNRNRHVERPKTNKWDEGLVFKPQQRQVERKVKATEKPPWYRLGPVFEQLIDNPGFLSDLTDAEADPEAEKMELRRVIYQNLPFFNLIYKYYADDLNETVSAEHNNLMEVEFDGHDAKAGKQKLKLKGFWRLLKECKIAVGNARTKMPVAVFDRIWIQGNQRMSVLNKDATYDVSTEDPHDPEHVMTFYDFMEAIIRAAALKLNGTVSSRFENLLKDFLKPFGMRKQTEKAFLEFRSEPIRGLLYRQNIHTNLRKIFDYFVSTYPHNKIKRNVIGPMDLTMSLNHVYYALEKMEVFDSLFSYKKCVATYCQVTCDSDLLPQEHPNNQNSEMTFDEFLEMMLRIARKKKPVGDAKSALKEFLAHVFHVCQNLVPWKLQDVKEDIA</sequence>
<dbReference type="HOGENOM" id="CLU_526247_0_0_1"/>
<name>L1JAL9_GUITC</name>
<dbReference type="Proteomes" id="UP000011087">
    <property type="component" value="Unassembled WGS sequence"/>
</dbReference>
<dbReference type="PANTHER" id="PTHR46613">
    <property type="entry name" value="RADIAL SPOKE HEAD 10 HOMOLOG B-RELATED"/>
    <property type="match status" value="1"/>
</dbReference>
<organism evidence="3">
    <name type="scientific">Guillardia theta (strain CCMP2712)</name>
    <name type="common">Cryptophyte</name>
    <dbReference type="NCBI Taxonomy" id="905079"/>
    <lineage>
        <taxon>Eukaryota</taxon>
        <taxon>Cryptophyceae</taxon>
        <taxon>Pyrenomonadales</taxon>
        <taxon>Geminigeraceae</taxon>
        <taxon>Guillardia</taxon>
    </lineage>
</organism>
<proteinExistence type="predicted"/>
<evidence type="ECO:0000313" key="3">
    <source>
        <dbReference type="EMBL" id="EKX45576.1"/>
    </source>
</evidence>
<keyword evidence="2" id="KW-0966">Cell projection</keyword>
<dbReference type="RefSeq" id="XP_005832556.1">
    <property type="nucleotide sequence ID" value="XM_005832499.1"/>
</dbReference>
<dbReference type="PANTHER" id="PTHR46613:SF1">
    <property type="entry name" value="RADIAL SPOKE HEAD 10 HOMOLOG B-RELATED"/>
    <property type="match status" value="1"/>
</dbReference>
<gene>
    <name evidence="3" type="ORF">GUITHDRAFT_108449</name>
</gene>
<dbReference type="AlphaFoldDB" id="L1JAL9"/>